<dbReference type="EMBL" id="DS113305">
    <property type="protein sequence ID" value="EAY12237.1"/>
    <property type="molecule type" value="Genomic_DNA"/>
</dbReference>
<organism evidence="5 6">
    <name type="scientific">Trichomonas vaginalis (strain ATCC PRA-98 / G3)</name>
    <dbReference type="NCBI Taxonomy" id="412133"/>
    <lineage>
        <taxon>Eukaryota</taxon>
        <taxon>Metamonada</taxon>
        <taxon>Parabasalia</taxon>
        <taxon>Trichomonadida</taxon>
        <taxon>Trichomonadidae</taxon>
        <taxon>Trichomonas</taxon>
    </lineage>
</organism>
<reference evidence="5" key="1">
    <citation type="submission" date="2006-10" db="EMBL/GenBank/DDBJ databases">
        <authorList>
            <person name="Amadeo P."/>
            <person name="Zhao Q."/>
            <person name="Wortman J."/>
            <person name="Fraser-Liggett C."/>
            <person name="Carlton J."/>
        </authorList>
    </citation>
    <scope>NUCLEOTIDE SEQUENCE</scope>
    <source>
        <strain evidence="5">G3</strain>
    </source>
</reference>
<dbReference type="GO" id="GO:0005634">
    <property type="term" value="C:nucleus"/>
    <property type="evidence" value="ECO:0007669"/>
    <property type="project" value="UniProtKB-SubCell"/>
</dbReference>
<dbReference type="Proteomes" id="UP000001542">
    <property type="component" value="Unassembled WGS sequence"/>
</dbReference>
<dbReference type="VEuPathDB" id="TrichDB:TVAGG3_0420640"/>
<keyword evidence="6" id="KW-1185">Reference proteome</keyword>
<dbReference type="PANTHER" id="PTHR18034">
    <property type="entry name" value="CELL CYCLE CONTROL PROTEIN CWF22-RELATED"/>
    <property type="match status" value="1"/>
</dbReference>
<proteinExistence type="predicted"/>
<evidence type="ECO:0000256" key="2">
    <source>
        <dbReference type="ARBA" id="ARBA00023242"/>
    </source>
</evidence>
<dbReference type="RefSeq" id="XP_001324460.1">
    <property type="nucleotide sequence ID" value="XM_001324425.1"/>
</dbReference>
<dbReference type="PROSITE" id="PS51366">
    <property type="entry name" value="MI"/>
    <property type="match status" value="1"/>
</dbReference>
<evidence type="ECO:0000313" key="6">
    <source>
        <dbReference type="Proteomes" id="UP000001542"/>
    </source>
</evidence>
<dbReference type="KEGG" id="tva:4770199"/>
<dbReference type="PANTHER" id="PTHR18034:SF4">
    <property type="entry name" value="NUCLEOLAR MIF4G DOMAIN-CONTAINING PROTEIN 1"/>
    <property type="match status" value="1"/>
</dbReference>
<feature type="domain" description="MI" evidence="4">
    <location>
        <begin position="232"/>
        <end position="348"/>
    </location>
</feature>
<evidence type="ECO:0000259" key="4">
    <source>
        <dbReference type="PROSITE" id="PS51366"/>
    </source>
</evidence>
<name>A2E529_TRIV3</name>
<reference evidence="5" key="2">
    <citation type="journal article" date="2007" name="Science">
        <title>Draft genome sequence of the sexually transmitted pathogen Trichomonas vaginalis.</title>
        <authorList>
            <person name="Carlton J.M."/>
            <person name="Hirt R.P."/>
            <person name="Silva J.C."/>
            <person name="Delcher A.L."/>
            <person name="Schatz M."/>
            <person name="Zhao Q."/>
            <person name="Wortman J.R."/>
            <person name="Bidwell S.L."/>
            <person name="Alsmark U.C.M."/>
            <person name="Besteiro S."/>
            <person name="Sicheritz-Ponten T."/>
            <person name="Noel C.J."/>
            <person name="Dacks J.B."/>
            <person name="Foster P.G."/>
            <person name="Simillion C."/>
            <person name="Van de Peer Y."/>
            <person name="Miranda-Saavedra D."/>
            <person name="Barton G.J."/>
            <person name="Westrop G.D."/>
            <person name="Mueller S."/>
            <person name="Dessi D."/>
            <person name="Fiori P.L."/>
            <person name="Ren Q."/>
            <person name="Paulsen I."/>
            <person name="Zhang H."/>
            <person name="Bastida-Corcuera F.D."/>
            <person name="Simoes-Barbosa A."/>
            <person name="Brown M.T."/>
            <person name="Hayes R.D."/>
            <person name="Mukherjee M."/>
            <person name="Okumura C.Y."/>
            <person name="Schneider R."/>
            <person name="Smith A.J."/>
            <person name="Vanacova S."/>
            <person name="Villalvazo M."/>
            <person name="Haas B.J."/>
            <person name="Pertea M."/>
            <person name="Feldblyum T.V."/>
            <person name="Utterback T.R."/>
            <person name="Shu C.L."/>
            <person name="Osoegawa K."/>
            <person name="de Jong P.J."/>
            <person name="Hrdy I."/>
            <person name="Horvathova L."/>
            <person name="Zubacova Z."/>
            <person name="Dolezal P."/>
            <person name="Malik S.B."/>
            <person name="Logsdon J.M. Jr."/>
            <person name="Henze K."/>
            <person name="Gupta A."/>
            <person name="Wang C.C."/>
            <person name="Dunne R.L."/>
            <person name="Upcroft J.A."/>
            <person name="Upcroft P."/>
            <person name="White O."/>
            <person name="Salzberg S.L."/>
            <person name="Tang P."/>
            <person name="Chiu C.-H."/>
            <person name="Lee Y.-S."/>
            <person name="Embley T.M."/>
            <person name="Coombs G.H."/>
            <person name="Mottram J.C."/>
            <person name="Tachezy J."/>
            <person name="Fraser-Liggett C.M."/>
            <person name="Johnson P.J."/>
        </authorList>
    </citation>
    <scope>NUCLEOTIDE SEQUENCE [LARGE SCALE GENOMIC DNA]</scope>
    <source>
        <strain evidence="5">G3</strain>
    </source>
</reference>
<sequence length="427" mass="48500">MSEEEEYSDNGYDMEEEEDDGIEAPDFLVPETLEQDEQEIAYYAKKLGIDPEVNEWDSYLIDNGYAKILEGITAGRPTKKKQKVEMVKAVRTEEEEAARREFTGFLNRIAPSNFNIISAQIREAFAKHDSKVSKAMFTRCITQRLYSDAILPDMFIDVYSRSLLEVPDAIQPVVDALNSSDKKDTKNVKNFLEALGKDTVSYYSSTDGKNTTIDEDVTKLNKIASQMHMTTDVRRGVFYALMTAVDVSDAVMKISKLQLSKTMRKDVPVVIIECCRNESMYNPYYAAVTEAFAQNDKHFVHDLMKALRNTLQLCVNFETPQIRNAALFASELTAKAIVNFSFLKGTQFARLDTKQQVFIMVYFREYFTSAEPAIIDDEVSKLEGGFRRDVGKFLAKKVLSFCEKSKAFTPEKKTKLNSVISDLTAIE</sequence>
<evidence type="ECO:0000256" key="1">
    <source>
        <dbReference type="ARBA" id="ARBA00004123"/>
    </source>
</evidence>
<accession>A2E529</accession>
<keyword evidence="2" id="KW-0539">Nucleus</keyword>
<dbReference type="OrthoDB" id="10260961at2759"/>
<feature type="region of interest" description="Disordered" evidence="3">
    <location>
        <begin position="1"/>
        <end position="21"/>
    </location>
</feature>
<dbReference type="STRING" id="5722.A2E529"/>
<dbReference type="eggNOG" id="KOG2141">
    <property type="taxonomic scope" value="Eukaryota"/>
</dbReference>
<dbReference type="InterPro" id="IPR050781">
    <property type="entry name" value="CWC22_splicing_factor"/>
</dbReference>
<evidence type="ECO:0000313" key="5">
    <source>
        <dbReference type="EMBL" id="EAY12237.1"/>
    </source>
</evidence>
<comment type="subcellular location">
    <subcellularLocation>
        <location evidence="1">Nucleus</location>
    </subcellularLocation>
</comment>
<dbReference type="Gene3D" id="1.25.40.180">
    <property type="match status" value="1"/>
</dbReference>
<gene>
    <name evidence="5" type="ORF">TVAG_027900</name>
</gene>
<dbReference type="InParanoid" id="A2E529"/>
<dbReference type="VEuPathDB" id="TrichDB:TVAG_027900"/>
<dbReference type="Pfam" id="PF02847">
    <property type="entry name" value="MA3"/>
    <property type="match status" value="1"/>
</dbReference>
<dbReference type="AlphaFoldDB" id="A2E529"/>
<dbReference type="InterPro" id="IPR003891">
    <property type="entry name" value="Initiation_fac_eIF4g_MI"/>
</dbReference>
<evidence type="ECO:0000256" key="3">
    <source>
        <dbReference type="SAM" id="MobiDB-lite"/>
    </source>
</evidence>
<protein>
    <recommendedName>
        <fullName evidence="4">MI domain-containing protein</fullName>
    </recommendedName>
</protein>
<dbReference type="SMART" id="SM00544">
    <property type="entry name" value="MA3"/>
    <property type="match status" value="1"/>
</dbReference>